<evidence type="ECO:0000313" key="1">
    <source>
        <dbReference type="EMBL" id="KAK7038327.1"/>
    </source>
</evidence>
<dbReference type="Proteomes" id="UP001362999">
    <property type="component" value="Unassembled WGS sequence"/>
</dbReference>
<evidence type="ECO:0000313" key="2">
    <source>
        <dbReference type="Proteomes" id="UP001362999"/>
    </source>
</evidence>
<keyword evidence="2" id="KW-1185">Reference proteome</keyword>
<dbReference type="AlphaFoldDB" id="A0AAW0CFM4"/>
<reference evidence="1 2" key="1">
    <citation type="journal article" date="2024" name="J Genomics">
        <title>Draft genome sequencing and assembly of Favolaschia claudopus CIRM-BRFM 2984 isolated from oak limbs.</title>
        <authorList>
            <person name="Navarro D."/>
            <person name="Drula E."/>
            <person name="Chaduli D."/>
            <person name="Cazenave R."/>
            <person name="Ahrendt S."/>
            <person name="Wang J."/>
            <person name="Lipzen A."/>
            <person name="Daum C."/>
            <person name="Barry K."/>
            <person name="Grigoriev I.V."/>
            <person name="Favel A."/>
            <person name="Rosso M.N."/>
            <person name="Martin F."/>
        </authorList>
    </citation>
    <scope>NUCLEOTIDE SEQUENCE [LARGE SCALE GENOMIC DNA]</scope>
    <source>
        <strain evidence="1 2">CIRM-BRFM 2984</strain>
    </source>
</reference>
<name>A0AAW0CFM4_9AGAR</name>
<proteinExistence type="predicted"/>
<comment type="caution">
    <text evidence="1">The sequence shown here is derived from an EMBL/GenBank/DDBJ whole genome shotgun (WGS) entry which is preliminary data.</text>
</comment>
<dbReference type="EMBL" id="JAWWNJ010000017">
    <property type="protein sequence ID" value="KAK7038327.1"/>
    <property type="molecule type" value="Genomic_DNA"/>
</dbReference>
<organism evidence="1 2">
    <name type="scientific">Favolaschia claudopus</name>
    <dbReference type="NCBI Taxonomy" id="2862362"/>
    <lineage>
        <taxon>Eukaryota</taxon>
        <taxon>Fungi</taxon>
        <taxon>Dikarya</taxon>
        <taxon>Basidiomycota</taxon>
        <taxon>Agaricomycotina</taxon>
        <taxon>Agaricomycetes</taxon>
        <taxon>Agaricomycetidae</taxon>
        <taxon>Agaricales</taxon>
        <taxon>Marasmiineae</taxon>
        <taxon>Mycenaceae</taxon>
        <taxon>Favolaschia</taxon>
    </lineage>
</organism>
<gene>
    <name evidence="1" type="ORF">R3P38DRAFT_3262763</name>
</gene>
<protein>
    <submittedName>
        <fullName evidence="1">Uncharacterized protein</fullName>
    </submittedName>
</protein>
<accession>A0AAW0CFM4</accession>
<sequence>MCTPASQSIEDEIPMLIPWEEAEVTEARMADALAQDKTLHPAATRSAEEDPPVLSGTDRIEAIFGRMRELGSRMPEPRRILTSERRHLAQRVKNLIKTGDLIAVRKLVEEVLYTPVEEVE</sequence>